<evidence type="ECO:0000256" key="2">
    <source>
        <dbReference type="ARBA" id="ARBA00022692"/>
    </source>
</evidence>
<dbReference type="AlphaFoldDB" id="A0A9W9YAM8"/>
<evidence type="ECO:0000256" key="3">
    <source>
        <dbReference type="ARBA" id="ARBA00022989"/>
    </source>
</evidence>
<dbReference type="PROSITE" id="PS50262">
    <property type="entry name" value="G_PROTEIN_RECEP_F1_2"/>
    <property type="match status" value="1"/>
</dbReference>
<comment type="caution">
    <text evidence="8">The sequence shown here is derived from an EMBL/GenBank/DDBJ whole genome shotgun (WGS) entry which is preliminary data.</text>
</comment>
<gene>
    <name evidence="8" type="ORF">OS493_022702</name>
</gene>
<dbReference type="EMBL" id="MU827793">
    <property type="protein sequence ID" value="KAJ7330182.1"/>
    <property type="molecule type" value="Genomic_DNA"/>
</dbReference>
<feature type="transmembrane region" description="Helical" evidence="6">
    <location>
        <begin position="142"/>
        <end position="162"/>
    </location>
</feature>
<evidence type="ECO:0000256" key="4">
    <source>
        <dbReference type="ARBA" id="ARBA00023136"/>
    </source>
</evidence>
<keyword evidence="2 5" id="KW-0812">Transmembrane</keyword>
<dbReference type="OrthoDB" id="10037617at2759"/>
<dbReference type="PANTHER" id="PTHR45698">
    <property type="entry name" value="TRACE AMINE-ASSOCIATED RECEPTOR 19N-RELATED"/>
    <property type="match status" value="1"/>
</dbReference>
<dbReference type="CDD" id="cd00637">
    <property type="entry name" value="7tm_classA_rhodopsin-like"/>
    <property type="match status" value="1"/>
</dbReference>
<reference evidence="8" key="1">
    <citation type="submission" date="2023-01" db="EMBL/GenBank/DDBJ databases">
        <title>Genome assembly of the deep-sea coral Lophelia pertusa.</title>
        <authorList>
            <person name="Herrera S."/>
            <person name="Cordes E."/>
        </authorList>
    </citation>
    <scope>NUCLEOTIDE SEQUENCE</scope>
    <source>
        <strain evidence="8">USNM1676648</strain>
        <tissue evidence="8">Polyp</tissue>
    </source>
</reference>
<keyword evidence="5" id="KW-0675">Receptor</keyword>
<dbReference type="PROSITE" id="PS00237">
    <property type="entry name" value="G_PROTEIN_RECEP_F1_1"/>
    <property type="match status" value="1"/>
</dbReference>
<keyword evidence="5" id="KW-0297">G-protein coupled receptor</keyword>
<dbReference type="Pfam" id="PF00001">
    <property type="entry name" value="7tm_1"/>
    <property type="match status" value="1"/>
</dbReference>
<evidence type="ECO:0000256" key="5">
    <source>
        <dbReference type="RuleBase" id="RU000688"/>
    </source>
</evidence>
<evidence type="ECO:0000259" key="7">
    <source>
        <dbReference type="PROSITE" id="PS50262"/>
    </source>
</evidence>
<feature type="transmembrane region" description="Helical" evidence="6">
    <location>
        <begin position="271"/>
        <end position="289"/>
    </location>
</feature>
<sequence length="325" mass="36643">MENSTTPLPTGTADDEHVGLQIAFSLIAGASFSFNLLFCVMLLRNSALLKKPHNILLFSLAVVDMLTGVFIVATPGYVIQKSSYPVPHGTGGEVFCRLLSNRYMLFAMGKVSILLIACLAIERWYCIFKPMKYEKHFSRKRVLIYVTAMFIVTCILSVNKFFEISLSGKKCVTKKAPYGKEGTRAFIVTYSVVAFYIPCFLTWLTFGDIAINLPSSRKESANETERKIQKALLRMCALTAVALTVCGFPSQTIYILSPFGITKVGSSLHKGFNVLLLFNSCMNPFIYYFSNKEYRKGLKDLLRCKKMRYRRRDMELETQVTAGDE</sequence>
<feature type="transmembrane region" description="Helical" evidence="6">
    <location>
        <begin position="231"/>
        <end position="251"/>
    </location>
</feature>
<organism evidence="8 9">
    <name type="scientific">Desmophyllum pertusum</name>
    <dbReference type="NCBI Taxonomy" id="174260"/>
    <lineage>
        <taxon>Eukaryota</taxon>
        <taxon>Metazoa</taxon>
        <taxon>Cnidaria</taxon>
        <taxon>Anthozoa</taxon>
        <taxon>Hexacorallia</taxon>
        <taxon>Scleractinia</taxon>
        <taxon>Caryophylliina</taxon>
        <taxon>Caryophylliidae</taxon>
        <taxon>Desmophyllum</taxon>
    </lineage>
</organism>
<feature type="transmembrane region" description="Helical" evidence="6">
    <location>
        <begin position="20"/>
        <end position="43"/>
    </location>
</feature>
<dbReference type="GO" id="GO:0004930">
    <property type="term" value="F:G protein-coupled receptor activity"/>
    <property type="evidence" value="ECO:0007669"/>
    <property type="project" value="UniProtKB-KW"/>
</dbReference>
<keyword evidence="5" id="KW-0807">Transducer</keyword>
<evidence type="ECO:0000256" key="6">
    <source>
        <dbReference type="SAM" id="Phobius"/>
    </source>
</evidence>
<dbReference type="SMART" id="SM01381">
    <property type="entry name" value="7TM_GPCR_Srsx"/>
    <property type="match status" value="1"/>
</dbReference>
<dbReference type="PANTHER" id="PTHR45698:SF1">
    <property type="entry name" value="TRACE AMINE-ASSOCIATED RECEPTOR 13C-LIKE"/>
    <property type="match status" value="1"/>
</dbReference>
<keyword evidence="4 6" id="KW-0472">Membrane</keyword>
<dbReference type="InterPro" id="IPR017452">
    <property type="entry name" value="GPCR_Rhodpsn_7TM"/>
</dbReference>
<dbReference type="PRINTS" id="PR00237">
    <property type="entry name" value="GPCRRHODOPSN"/>
</dbReference>
<accession>A0A9W9YAM8</accession>
<protein>
    <recommendedName>
        <fullName evidence="7">G-protein coupled receptors family 1 profile domain-containing protein</fullName>
    </recommendedName>
</protein>
<dbReference type="SUPFAM" id="SSF81321">
    <property type="entry name" value="Family A G protein-coupled receptor-like"/>
    <property type="match status" value="1"/>
</dbReference>
<dbReference type="GO" id="GO:0016020">
    <property type="term" value="C:membrane"/>
    <property type="evidence" value="ECO:0007669"/>
    <property type="project" value="UniProtKB-SubCell"/>
</dbReference>
<feature type="domain" description="G-protein coupled receptors family 1 profile" evidence="7">
    <location>
        <begin position="34"/>
        <end position="287"/>
    </location>
</feature>
<feature type="transmembrane region" description="Helical" evidence="6">
    <location>
        <begin position="55"/>
        <end position="79"/>
    </location>
</feature>
<proteinExistence type="inferred from homology"/>
<dbReference type="InterPro" id="IPR000276">
    <property type="entry name" value="GPCR_Rhodpsn"/>
</dbReference>
<keyword evidence="9" id="KW-1185">Reference proteome</keyword>
<feature type="transmembrane region" description="Helical" evidence="6">
    <location>
        <begin position="103"/>
        <end position="121"/>
    </location>
</feature>
<name>A0A9W9YAM8_9CNID</name>
<dbReference type="Proteomes" id="UP001163046">
    <property type="component" value="Unassembled WGS sequence"/>
</dbReference>
<comment type="subcellular location">
    <subcellularLocation>
        <location evidence="1">Membrane</location>
    </subcellularLocation>
</comment>
<evidence type="ECO:0000313" key="8">
    <source>
        <dbReference type="EMBL" id="KAJ7330182.1"/>
    </source>
</evidence>
<dbReference type="Gene3D" id="1.20.1070.10">
    <property type="entry name" value="Rhodopsin 7-helix transmembrane proteins"/>
    <property type="match status" value="1"/>
</dbReference>
<evidence type="ECO:0000313" key="9">
    <source>
        <dbReference type="Proteomes" id="UP001163046"/>
    </source>
</evidence>
<evidence type="ECO:0000256" key="1">
    <source>
        <dbReference type="ARBA" id="ARBA00004370"/>
    </source>
</evidence>
<feature type="transmembrane region" description="Helical" evidence="6">
    <location>
        <begin position="187"/>
        <end position="211"/>
    </location>
</feature>
<comment type="similarity">
    <text evidence="5">Belongs to the G-protein coupled receptor 1 family.</text>
</comment>
<keyword evidence="3 6" id="KW-1133">Transmembrane helix</keyword>